<proteinExistence type="predicted"/>
<name>A0A7K6CLB2_PTIVI</name>
<dbReference type="PANTHER" id="PTHR10075">
    <property type="entry name" value="BASIGIN RELATED"/>
    <property type="match status" value="1"/>
</dbReference>
<dbReference type="Pfam" id="PF13927">
    <property type="entry name" value="Ig_3"/>
    <property type="match status" value="5"/>
</dbReference>
<dbReference type="SMART" id="SM00408">
    <property type="entry name" value="IGc2"/>
    <property type="match status" value="11"/>
</dbReference>
<accession>A0A7K6CLB2</accession>
<dbReference type="InterPro" id="IPR003599">
    <property type="entry name" value="Ig_sub"/>
</dbReference>
<evidence type="ECO:0000256" key="2">
    <source>
        <dbReference type="ARBA" id="ARBA00022525"/>
    </source>
</evidence>
<feature type="domain" description="Ig-like" evidence="7">
    <location>
        <begin position="950"/>
        <end position="1036"/>
    </location>
</feature>
<feature type="domain" description="Ig-like" evidence="7">
    <location>
        <begin position="1053"/>
        <end position="1141"/>
    </location>
</feature>
<sequence length="1427" mass="153272">ESPPGWATLAFVFDVTGSMYDDLVQVMDGASRILERTLSRSTKPISNYALVPFHDPEVGPVTLTTDPQLFQRRLRELHVQGGGDCPEMSVGAIRVAVEISHPGSFVYVFSDARAKDYEQQEELLRLLQQKQSQVVFVLTGDCGDRSHPGYRVYERIAATSSGQIFHLDKQQVTEVLKWVEEAIQASKVHLLSTDHEDGGEHTWLVPFDPSLKEVTISLSGPAPVIRVRDPAGKALEKGRGLRELLSIPNSAMVVAVEPYEPGTWLVMTRSSGRHSLRITGISNVNFQASFSTQPEFDASQPGERPVQGLPISVLVNCTGLRPPGRLQEIELFNTSGHALLSLPAQPLSNSSSDSTPRLWVGSPLRVPPGDFLLKVKGEDAQGHPLHRLSGVTYTSVVPGLPKVNFSSKIQAYNREPQLVSCSARSEVPFRLQLSRGRMKLREEQFFRISGNVSWLIPAVSKSDEGFYECTATSKVGVTRARAFVSVSEPPPRLVAPGNVTASPGQDVVLSCVVLGDAPYNLTWSWDGKAAQPGDGRTRLLRNGSLEIGRVRPADGGPYECVARSAHGTATAFLWLFVQEAPWVKAGPSPQRFSRGQELRLNCTSGGHPPPHTTWKRWGWALRQDERVFRDAEGTLHIRSAVPEDAGNYSCYASSALGWDEQIITLEFTEPPAILAVTPSLKVLVGEDVTLECWVSGAPPPWVLMRGLGAGEQAVATFPAGSQRAALRLQAVREEDAGLYGCEALGEAGVAFNSTVLHVGSAPHFPEPLGDMEVKVGESVSLLCHVEGSPPPRVTWSRQDGKPVMGWQGSQGVSSQLETAQLLIDSASLDDQAIYICEAQNEFGKIRAEVKLTVTGQAAPEIALASPVVRALPGQPVSLPCVILAGSPFPARRWLKDGQTVAPGDRYSIRADGSLHMDQASQGDAGTFTCEVTNALGSHRQDVSLVIHVPPSIEPGPVLVTASEGAAVTLRCNATGVPRPTVTWAKVGDRDRQSAVPCQPGWGHPRVQGNVFDGGVAARGGASWVCRMGSKVMRAVGHLKCPCTAALPLHPAKPRISVNGSQASDPVTILAVLGQETTLPCEVQGYPPPLVVWSRESQPLPLPTTRYSVLPSGSLRLAEPQVTDSGLYTCTATNAAGNASLSYSLHVQVPPNIEPSVVDLAILENGTAFLECLASGLPAPDITWYKGHEQLRAGAGRTLSRDGKRLEIPRARLSDAGSYRCVASSVAGVAELWYSLQVTVPPSFSSAEPEAVSVLEGQSVQLACECHGVPLPTLTWQKDGEPLSSQPGSPKLVSPGGNVVYMEKVQLVDQGTYTCECRNAAGSSSKEHHLEVHALPRAQGSSKAPRKVSVIEGGETVLDCEAMGTPPPWVTWVKDGQPVASGDRILLTEQGKRLHIPRAEVAHAGRYTCLVASAEGQEQREFDVVVHG</sequence>
<dbReference type="SUPFAM" id="SSF53300">
    <property type="entry name" value="vWA-like"/>
    <property type="match status" value="1"/>
</dbReference>
<keyword evidence="3" id="KW-0732">Signal</keyword>
<dbReference type="InterPro" id="IPR036179">
    <property type="entry name" value="Ig-like_dom_sf"/>
</dbReference>
<feature type="domain" description="Ig-like" evidence="7">
    <location>
        <begin position="490"/>
        <end position="570"/>
    </location>
</feature>
<feature type="domain" description="Ig-like" evidence="7">
    <location>
        <begin position="1241"/>
        <end position="1330"/>
    </location>
</feature>
<reference evidence="8 9" key="1">
    <citation type="submission" date="2019-09" db="EMBL/GenBank/DDBJ databases">
        <title>Bird 10,000 Genomes (B10K) Project - Family phase.</title>
        <authorList>
            <person name="Zhang G."/>
        </authorList>
    </citation>
    <scope>NUCLEOTIDE SEQUENCE [LARGE SCALE GENOMIC DNA]</scope>
    <source>
        <strain evidence="8">B10K-DU-012-10</strain>
        <tissue evidence="8">Blood</tissue>
    </source>
</reference>
<feature type="domain" description="Ig-like" evidence="7">
    <location>
        <begin position="671"/>
        <end position="756"/>
    </location>
</feature>
<keyword evidence="5" id="KW-0325">Glycoprotein</keyword>
<dbReference type="InterPro" id="IPR036465">
    <property type="entry name" value="vWFA_dom_sf"/>
</dbReference>
<comment type="caution">
    <text evidence="8">The sequence shown here is derived from an EMBL/GenBank/DDBJ whole genome shotgun (WGS) entry which is preliminary data.</text>
</comment>
<gene>
    <name evidence="8" type="primary">Hmcn2_2</name>
    <name evidence="8" type="ORF">PTIVIO_R05168</name>
</gene>
<dbReference type="GO" id="GO:0005576">
    <property type="term" value="C:extracellular region"/>
    <property type="evidence" value="ECO:0007669"/>
    <property type="project" value="UniProtKB-SubCell"/>
</dbReference>
<evidence type="ECO:0000256" key="4">
    <source>
        <dbReference type="ARBA" id="ARBA00023157"/>
    </source>
</evidence>
<dbReference type="FunFam" id="2.60.40.10:FF:000130">
    <property type="entry name" value="Hemicentin 1"/>
    <property type="match status" value="3"/>
</dbReference>
<evidence type="ECO:0000313" key="8">
    <source>
        <dbReference type="EMBL" id="NWV15576.1"/>
    </source>
</evidence>
<dbReference type="CDD" id="cd00096">
    <property type="entry name" value="Ig"/>
    <property type="match status" value="1"/>
</dbReference>
<dbReference type="InterPro" id="IPR003598">
    <property type="entry name" value="Ig_sub2"/>
</dbReference>
<dbReference type="Proteomes" id="UP000584880">
    <property type="component" value="Unassembled WGS sequence"/>
</dbReference>
<keyword evidence="4" id="KW-1015">Disulfide bond</keyword>
<feature type="domain" description="Ig-like" evidence="7">
    <location>
        <begin position="1335"/>
        <end position="1424"/>
    </location>
</feature>
<feature type="domain" description="Ig-like" evidence="7">
    <location>
        <begin position="401"/>
        <end position="485"/>
    </location>
</feature>
<dbReference type="Pfam" id="PF07679">
    <property type="entry name" value="I-set"/>
    <property type="match status" value="4"/>
</dbReference>
<dbReference type="PANTHER" id="PTHR10075:SF100">
    <property type="entry name" value="FASCICLIN-2"/>
    <property type="match status" value="1"/>
</dbReference>
<evidence type="ECO:0000256" key="6">
    <source>
        <dbReference type="ARBA" id="ARBA00023319"/>
    </source>
</evidence>
<feature type="domain" description="Ig-like" evidence="7">
    <location>
        <begin position="1150"/>
        <end position="1238"/>
    </location>
</feature>
<evidence type="ECO:0000256" key="5">
    <source>
        <dbReference type="ARBA" id="ARBA00023180"/>
    </source>
</evidence>
<feature type="domain" description="Ig-like" evidence="7">
    <location>
        <begin position="859"/>
        <end position="943"/>
    </location>
</feature>
<comment type="subcellular location">
    <subcellularLocation>
        <location evidence="1">Secreted</location>
    </subcellularLocation>
</comment>
<dbReference type="SMART" id="SM00409">
    <property type="entry name" value="IG"/>
    <property type="match status" value="10"/>
</dbReference>
<feature type="domain" description="Ig-like" evidence="7">
    <location>
        <begin position="762"/>
        <end position="852"/>
    </location>
</feature>
<keyword evidence="6" id="KW-0393">Immunoglobulin domain</keyword>
<keyword evidence="9" id="KW-1185">Reference proteome</keyword>
<dbReference type="Pfam" id="PF25106">
    <property type="entry name" value="VWA_4"/>
    <property type="match status" value="1"/>
</dbReference>
<evidence type="ECO:0000259" key="7">
    <source>
        <dbReference type="PROSITE" id="PS50835"/>
    </source>
</evidence>
<feature type="non-terminal residue" evidence="8">
    <location>
        <position position="1"/>
    </location>
</feature>
<dbReference type="CDD" id="cd00198">
    <property type="entry name" value="vWFA"/>
    <property type="match status" value="1"/>
</dbReference>
<dbReference type="EMBL" id="VZRJ01013567">
    <property type="protein sequence ID" value="NWV15576.1"/>
    <property type="molecule type" value="Genomic_DNA"/>
</dbReference>
<dbReference type="Gene3D" id="3.40.50.410">
    <property type="entry name" value="von Willebrand factor, type A domain"/>
    <property type="match status" value="1"/>
</dbReference>
<dbReference type="SUPFAM" id="SSF48726">
    <property type="entry name" value="Immunoglobulin"/>
    <property type="match status" value="10"/>
</dbReference>
<dbReference type="InterPro" id="IPR056861">
    <property type="entry name" value="HMCN1-like_VWA"/>
</dbReference>
<dbReference type="FunFam" id="2.60.40.10:FF:000032">
    <property type="entry name" value="palladin isoform X1"/>
    <property type="match status" value="2"/>
</dbReference>
<dbReference type="Pfam" id="PF23560">
    <property type="entry name" value="GBD_Hemicentin"/>
    <property type="match status" value="1"/>
</dbReference>
<dbReference type="InterPro" id="IPR013783">
    <property type="entry name" value="Ig-like_fold"/>
</dbReference>
<evidence type="ECO:0000313" key="9">
    <source>
        <dbReference type="Proteomes" id="UP000584880"/>
    </source>
</evidence>
<protein>
    <submittedName>
        <fullName evidence="8">HMCN2 protein</fullName>
    </submittedName>
</protein>
<dbReference type="InterPro" id="IPR007110">
    <property type="entry name" value="Ig-like_dom"/>
</dbReference>
<keyword evidence="2" id="KW-0964">Secreted</keyword>
<evidence type="ECO:0000256" key="3">
    <source>
        <dbReference type="ARBA" id="ARBA00022729"/>
    </source>
</evidence>
<feature type="domain" description="Ig-like" evidence="7">
    <location>
        <begin position="581"/>
        <end position="664"/>
    </location>
</feature>
<dbReference type="InterPro" id="IPR056475">
    <property type="entry name" value="GBD_Hemicentin/VWA7"/>
</dbReference>
<feature type="non-terminal residue" evidence="8">
    <location>
        <position position="1427"/>
    </location>
</feature>
<dbReference type="FunFam" id="3.40.50.410:FF:000032">
    <property type="entry name" value="Hemicentin 1"/>
    <property type="match status" value="1"/>
</dbReference>
<dbReference type="InterPro" id="IPR013098">
    <property type="entry name" value="Ig_I-set"/>
</dbReference>
<evidence type="ECO:0000256" key="1">
    <source>
        <dbReference type="ARBA" id="ARBA00004613"/>
    </source>
</evidence>
<dbReference type="PROSITE" id="PS50835">
    <property type="entry name" value="IG_LIKE"/>
    <property type="match status" value="11"/>
</dbReference>
<dbReference type="Gene3D" id="2.60.40.10">
    <property type="entry name" value="Immunoglobulins"/>
    <property type="match status" value="11"/>
</dbReference>
<organism evidence="8 9">
    <name type="scientific">Ptilonorhynchus violaceus</name>
    <name type="common">Satin bowerbird</name>
    <name type="synonym">Pyrrhocorax violaceus</name>
    <dbReference type="NCBI Taxonomy" id="28724"/>
    <lineage>
        <taxon>Eukaryota</taxon>
        <taxon>Metazoa</taxon>
        <taxon>Chordata</taxon>
        <taxon>Craniata</taxon>
        <taxon>Vertebrata</taxon>
        <taxon>Euteleostomi</taxon>
        <taxon>Archelosauria</taxon>
        <taxon>Archosauria</taxon>
        <taxon>Dinosauria</taxon>
        <taxon>Saurischia</taxon>
        <taxon>Theropoda</taxon>
        <taxon>Coelurosauria</taxon>
        <taxon>Aves</taxon>
        <taxon>Neognathae</taxon>
        <taxon>Neoaves</taxon>
        <taxon>Telluraves</taxon>
        <taxon>Australaves</taxon>
        <taxon>Passeriformes</taxon>
        <taxon>Ptilonorhynchidae</taxon>
        <taxon>Ptilonorhynchus</taxon>
    </lineage>
</organism>